<dbReference type="InterPro" id="IPR029035">
    <property type="entry name" value="DHS-like_NAD/FAD-binding_dom"/>
</dbReference>
<reference evidence="2 3" key="1">
    <citation type="journal article" date="2019" name="Nat. Microbiol.">
        <title>Wide diversity of methane and short-chain alkane metabolisms in uncultured archaea.</title>
        <authorList>
            <person name="Borrel G."/>
            <person name="Adam P.S."/>
            <person name="McKay L.J."/>
            <person name="Chen L.X."/>
            <person name="Sierra-Garcia I.N."/>
            <person name="Sieber C.M."/>
            <person name="Letourneur Q."/>
            <person name="Ghozlane A."/>
            <person name="Andersen G.L."/>
            <person name="Li W.J."/>
            <person name="Hallam S.J."/>
            <person name="Muyzer G."/>
            <person name="de Oliveira V.M."/>
            <person name="Inskeep W.P."/>
            <person name="Banfield J.F."/>
            <person name="Gribaldo S."/>
        </authorList>
    </citation>
    <scope>NUCLEOTIDE SEQUENCE [LARGE SCALE GENOMIC DNA]</scope>
    <source>
        <strain evidence="2">NM1b</strain>
    </source>
</reference>
<sequence>MAELKMAPFDAANIPGPKMGRVTAPVVLGKMIKRAKRPLLICGSEISEDGMIDKAIEIGKKGIPIAATGNAINSFMKKGYTDNVKYFSLHELTNCMRDPEWKGLDGNGNYDTAIYLGTLYYYASGLMSALKNFAPHVTVLSIDRYYHPNAVMTFGDIWRKPEDYQSMLDEVIAQI</sequence>
<comment type="subunit">
    <text evidence="1">Heterotetramer of two alpha and two epsilon subunits. The ACDS complex is made up of alpha, epsilon, beta, gamma and delta subunits with a probable stoichiometry of (alpha(2)epsilon(2))(4)-beta(8)-(gamma(1)delta(1))(8).</text>
</comment>
<comment type="function">
    <text evidence="1">Part of a complex that catalyzes the reversible cleavage of acetyl-CoA, allowing autotrophic growth from CO(2). The alpha-epsilon subcomponent functions as a carbon monoxide dehydrogenase. The precise role of the epsilon subunit is unclear; it may have a stabilizing role within the alpha(2)epsilon(2) component and/or be involved in electron transfer to FAD during a potential FAD-mediated CO oxidation.</text>
</comment>
<proteinExistence type="inferred from homology"/>
<evidence type="ECO:0000313" key="3">
    <source>
        <dbReference type="Proteomes" id="UP000320766"/>
    </source>
</evidence>
<gene>
    <name evidence="1 2" type="primary">cdhB</name>
    <name evidence="2" type="ORF">EF807_07790</name>
</gene>
<protein>
    <recommendedName>
        <fullName evidence="1">Acetyl-CoA decarbonylase/synthase complex subunit epsilon</fullName>
        <shortName evidence="1">ACDS complex subunit epsilon</shortName>
    </recommendedName>
    <alternativeName>
        <fullName evidence="1">ACDS complex carbon monoxide dehydrogenase subunit epsilon</fullName>
        <shortName evidence="1">ACDS CODH subunit epsilon</shortName>
    </alternativeName>
</protein>
<dbReference type="Proteomes" id="UP000320766">
    <property type="component" value="Unassembled WGS sequence"/>
</dbReference>
<dbReference type="GO" id="GO:0019385">
    <property type="term" value="P:methanogenesis, from acetate"/>
    <property type="evidence" value="ECO:0007669"/>
    <property type="project" value="InterPro"/>
</dbReference>
<accession>A0A520KUW6</accession>
<dbReference type="EMBL" id="RXIL01000140">
    <property type="protein sequence ID" value="RZN67288.1"/>
    <property type="molecule type" value="Genomic_DNA"/>
</dbReference>
<evidence type="ECO:0000313" key="2">
    <source>
        <dbReference type="EMBL" id="RZN67288.1"/>
    </source>
</evidence>
<comment type="similarity">
    <text evidence="1">Belongs to the CdhB family.</text>
</comment>
<dbReference type="InterPro" id="IPR003704">
    <property type="entry name" value="CdhB"/>
</dbReference>
<dbReference type="HAMAP" id="MF_01134">
    <property type="entry name" value="CdhB"/>
    <property type="match status" value="1"/>
</dbReference>
<dbReference type="AlphaFoldDB" id="A0A520KUW6"/>
<dbReference type="SUPFAM" id="SSF52467">
    <property type="entry name" value="DHS-like NAD/FAD-binding domain"/>
    <property type="match status" value="1"/>
</dbReference>
<dbReference type="PIRSF" id="PIRSF006035">
    <property type="entry name" value="CO_dh_b_ACDS_e"/>
    <property type="match status" value="1"/>
</dbReference>
<dbReference type="Gene3D" id="3.40.50.1220">
    <property type="entry name" value="TPP-binding domain"/>
    <property type="match status" value="1"/>
</dbReference>
<organism evidence="2 3">
    <name type="scientific">Candidatus Methanolliviera hydrocarbonicum</name>
    <dbReference type="NCBI Taxonomy" id="2491085"/>
    <lineage>
        <taxon>Archaea</taxon>
        <taxon>Methanobacteriati</taxon>
        <taxon>Methanobacteriota</taxon>
        <taxon>Candidatus Methanoliparia</taxon>
        <taxon>Candidatus Methanoliparales</taxon>
        <taxon>Candidatus Methanollivieraceae</taxon>
        <taxon>Candidatus Methanolliviera</taxon>
    </lineage>
</organism>
<evidence type="ECO:0000256" key="1">
    <source>
        <dbReference type="HAMAP-Rule" id="MF_01134"/>
    </source>
</evidence>
<dbReference type="Pfam" id="PF02552">
    <property type="entry name" value="CO_dh"/>
    <property type="match status" value="1"/>
</dbReference>
<comment type="caution">
    <text evidence="2">The sequence shown here is derived from an EMBL/GenBank/DDBJ whole genome shotgun (WGS) entry which is preliminary data.</text>
</comment>
<dbReference type="NCBIfam" id="TIGR00315">
    <property type="entry name" value="cdhB"/>
    <property type="match status" value="1"/>
</dbReference>
<name>A0A520KUW6_9EURY</name>